<organism evidence="3 4">
    <name type="scientific">Gossypium hirsutum</name>
    <name type="common">Upland cotton</name>
    <name type="synonym">Gossypium mexicanum</name>
    <dbReference type="NCBI Taxonomy" id="3635"/>
    <lineage>
        <taxon>Eukaryota</taxon>
        <taxon>Viridiplantae</taxon>
        <taxon>Streptophyta</taxon>
        <taxon>Embryophyta</taxon>
        <taxon>Tracheophyta</taxon>
        <taxon>Spermatophyta</taxon>
        <taxon>Magnoliopsida</taxon>
        <taxon>eudicotyledons</taxon>
        <taxon>Gunneridae</taxon>
        <taxon>Pentapetalae</taxon>
        <taxon>rosids</taxon>
        <taxon>malvids</taxon>
        <taxon>Malvales</taxon>
        <taxon>Malvaceae</taxon>
        <taxon>Malvoideae</taxon>
        <taxon>Gossypium</taxon>
    </lineage>
</organism>
<reference evidence="4" key="2">
    <citation type="submission" date="2025-08" db="UniProtKB">
        <authorList>
            <consortium name="RefSeq"/>
        </authorList>
    </citation>
    <scope>IDENTIFICATION</scope>
</reference>
<dbReference type="PANTHER" id="PTHR11439:SF463">
    <property type="entry name" value="REVERSE TRANSCRIPTASE TY1_COPIA-TYPE DOMAIN-CONTAINING PROTEIN"/>
    <property type="match status" value="1"/>
</dbReference>
<feature type="domain" description="Retrovirus-related Pol polyprotein from transposon TNT 1-94-like beta-barrel" evidence="2">
    <location>
        <begin position="2"/>
        <end position="64"/>
    </location>
</feature>
<keyword evidence="3" id="KW-1185">Reference proteome</keyword>
<proteinExistence type="predicted"/>
<dbReference type="Pfam" id="PF22936">
    <property type="entry name" value="Pol_BBD"/>
    <property type="match status" value="1"/>
</dbReference>
<keyword evidence="1" id="KW-0472">Membrane</keyword>
<gene>
    <name evidence="4" type="primary">LOC121213549</name>
</gene>
<feature type="transmembrane region" description="Helical" evidence="1">
    <location>
        <begin position="258"/>
        <end position="277"/>
    </location>
</feature>
<dbReference type="CDD" id="cd09272">
    <property type="entry name" value="RNase_HI_RT_Ty1"/>
    <property type="match status" value="1"/>
</dbReference>
<evidence type="ECO:0000259" key="2">
    <source>
        <dbReference type="Pfam" id="PF22936"/>
    </source>
</evidence>
<sequence>MFRELGTSFVSKVRIGNGEFIEAKGKGKTVICTESGNKTILEVLFVPDIDQNLLSVGQLLEKGYFLIFEGKTCVIKDSFGQELVTIDMHDRSFTLDVNQLEANAHIALADESYETLYRQVVGSLQYLCLTRLDLSFVINKVSQYMHQPHDVHWTTVKRILRYVRGTIDYGLLLQESSMSLTRFCDADWASSLEDRKSTFGFCLYLGDNLVGWMSKKQSVVSQFNSEAGYWSLANATSELAWFRSLLDEIGVKLSGTPIFGVIMLALFPWLQIQYYMLRLSMLN</sequence>
<dbReference type="Proteomes" id="UP000818029">
    <property type="component" value="Chromosome D01"/>
</dbReference>
<keyword evidence="1" id="KW-0812">Transmembrane</keyword>
<dbReference type="PANTHER" id="PTHR11439">
    <property type="entry name" value="GAG-POL-RELATED RETROTRANSPOSON"/>
    <property type="match status" value="1"/>
</dbReference>
<accession>A0ABM2ZJ52</accession>
<dbReference type="InterPro" id="IPR054722">
    <property type="entry name" value="PolX-like_BBD"/>
</dbReference>
<dbReference type="GeneID" id="121213549"/>
<evidence type="ECO:0000313" key="3">
    <source>
        <dbReference type="Proteomes" id="UP000818029"/>
    </source>
</evidence>
<reference evidence="3" key="1">
    <citation type="journal article" date="2020" name="Nat. Genet.">
        <title>Genomic diversifications of five Gossypium allopolyploid species and their impact on cotton improvement.</title>
        <authorList>
            <person name="Chen Z.J."/>
            <person name="Sreedasyam A."/>
            <person name="Ando A."/>
            <person name="Song Q."/>
            <person name="De Santiago L.M."/>
            <person name="Hulse-Kemp A.M."/>
            <person name="Ding M."/>
            <person name="Ye W."/>
            <person name="Kirkbride R.C."/>
            <person name="Jenkins J."/>
            <person name="Plott C."/>
            <person name="Lovell J."/>
            <person name="Lin Y.M."/>
            <person name="Vaughn R."/>
            <person name="Liu B."/>
            <person name="Simpson S."/>
            <person name="Scheffler B.E."/>
            <person name="Wen L."/>
            <person name="Saski C.A."/>
            <person name="Grover C.E."/>
            <person name="Hu G."/>
            <person name="Conover J.L."/>
            <person name="Carlson J.W."/>
            <person name="Shu S."/>
            <person name="Boston L.B."/>
            <person name="Williams M."/>
            <person name="Peterson D.G."/>
            <person name="McGee K."/>
            <person name="Jones D.C."/>
            <person name="Wendel J.F."/>
            <person name="Stelly D.M."/>
            <person name="Grimwood J."/>
            <person name="Schmutz J."/>
        </authorList>
    </citation>
    <scope>NUCLEOTIDE SEQUENCE [LARGE SCALE GENOMIC DNA]</scope>
    <source>
        <strain evidence="3">cv. TM-1</strain>
    </source>
</reference>
<protein>
    <submittedName>
        <fullName evidence="4">Uncharacterized mitochondrial protein AtMg00810-like</fullName>
    </submittedName>
</protein>
<evidence type="ECO:0000313" key="4">
    <source>
        <dbReference type="RefSeq" id="XP_040942274.1"/>
    </source>
</evidence>
<dbReference type="RefSeq" id="XP_040942274.1">
    <property type="nucleotide sequence ID" value="XM_041086340.1"/>
</dbReference>
<evidence type="ECO:0000256" key="1">
    <source>
        <dbReference type="SAM" id="Phobius"/>
    </source>
</evidence>
<name>A0ABM2ZJ52_GOSHI</name>
<keyword evidence="1" id="KW-1133">Transmembrane helix</keyword>